<organism evidence="3 4">
    <name type="scientific">Mikania micrantha</name>
    <name type="common">bitter vine</name>
    <dbReference type="NCBI Taxonomy" id="192012"/>
    <lineage>
        <taxon>Eukaryota</taxon>
        <taxon>Viridiplantae</taxon>
        <taxon>Streptophyta</taxon>
        <taxon>Embryophyta</taxon>
        <taxon>Tracheophyta</taxon>
        <taxon>Spermatophyta</taxon>
        <taxon>Magnoliopsida</taxon>
        <taxon>eudicotyledons</taxon>
        <taxon>Gunneridae</taxon>
        <taxon>Pentapetalae</taxon>
        <taxon>asterids</taxon>
        <taxon>campanulids</taxon>
        <taxon>Asterales</taxon>
        <taxon>Asteraceae</taxon>
        <taxon>Asteroideae</taxon>
        <taxon>Heliantheae alliance</taxon>
        <taxon>Eupatorieae</taxon>
        <taxon>Mikania</taxon>
    </lineage>
</organism>
<reference evidence="3 4" key="1">
    <citation type="submission" date="2019-05" db="EMBL/GenBank/DDBJ databases">
        <title>Mikania micrantha, genome provides insights into the molecular mechanism of rapid growth.</title>
        <authorList>
            <person name="Liu B."/>
        </authorList>
    </citation>
    <scope>NUCLEOTIDE SEQUENCE [LARGE SCALE GENOMIC DNA]</scope>
    <source>
        <strain evidence="3">NLD-2019</strain>
        <tissue evidence="3">Leaf</tissue>
    </source>
</reference>
<keyword evidence="4" id="KW-1185">Reference proteome</keyword>
<dbReference type="InterPro" id="IPR002347">
    <property type="entry name" value="SDR_fam"/>
</dbReference>
<dbReference type="Gene3D" id="3.40.50.720">
    <property type="entry name" value="NAD(P)-binding Rossmann-like Domain"/>
    <property type="match status" value="1"/>
</dbReference>
<dbReference type="PRINTS" id="PR00081">
    <property type="entry name" value="GDHRDH"/>
</dbReference>
<dbReference type="EMBL" id="SZYD01000010">
    <property type="protein sequence ID" value="KAD4982032.1"/>
    <property type="molecule type" value="Genomic_DNA"/>
</dbReference>
<protein>
    <recommendedName>
        <fullName evidence="5">Glucose/ribitol dehydrogenase</fullName>
    </recommendedName>
</protein>
<evidence type="ECO:0000256" key="1">
    <source>
        <dbReference type="ARBA" id="ARBA00006484"/>
    </source>
</evidence>
<proteinExistence type="inferred from homology"/>
<dbReference type="PANTHER" id="PTHR48107">
    <property type="entry name" value="NADPH-DEPENDENT ALDEHYDE REDUCTASE-LIKE PROTEIN, CHLOROPLASTIC-RELATED"/>
    <property type="match status" value="1"/>
</dbReference>
<dbReference type="Pfam" id="PF00106">
    <property type="entry name" value="adh_short"/>
    <property type="match status" value="1"/>
</dbReference>
<sequence>MTLMLSMVTMVVERMRRHRSGEVSRIGEKIENRGVGNGGIMGDTGKVALVTEGDSGIGRAVCYCFAREGATIAITYVKGQEDKDAADTINIINDAKTKDSKDPIAIPTDLGFDANCKSVVDQVVGKYGCIDILVNNAAEQYMCRTVEDIDEKWLDRVFRTNIYSYFFLTR</sequence>
<evidence type="ECO:0008006" key="5">
    <source>
        <dbReference type="Google" id="ProtNLM"/>
    </source>
</evidence>
<evidence type="ECO:0000313" key="4">
    <source>
        <dbReference type="Proteomes" id="UP000326396"/>
    </source>
</evidence>
<gene>
    <name evidence="3" type="ORF">E3N88_18703</name>
</gene>
<accession>A0A5N6NP50</accession>
<evidence type="ECO:0000313" key="3">
    <source>
        <dbReference type="EMBL" id="KAD4982032.1"/>
    </source>
</evidence>
<dbReference type="AlphaFoldDB" id="A0A5N6NP50"/>
<dbReference type="PANTHER" id="PTHR48107:SF16">
    <property type="entry name" value="NADPH-DEPENDENT ALDEHYDE REDUCTASE 1, CHLOROPLASTIC"/>
    <property type="match status" value="1"/>
</dbReference>
<dbReference type="GO" id="GO:0016614">
    <property type="term" value="F:oxidoreductase activity, acting on CH-OH group of donors"/>
    <property type="evidence" value="ECO:0007669"/>
    <property type="project" value="UniProtKB-ARBA"/>
</dbReference>
<dbReference type="Proteomes" id="UP000326396">
    <property type="component" value="Linkage Group LG18"/>
</dbReference>
<comment type="caution">
    <text evidence="3">The sequence shown here is derived from an EMBL/GenBank/DDBJ whole genome shotgun (WGS) entry which is preliminary data.</text>
</comment>
<evidence type="ECO:0000256" key="2">
    <source>
        <dbReference type="ARBA" id="ARBA00023002"/>
    </source>
</evidence>
<dbReference type="OrthoDB" id="47007at2759"/>
<dbReference type="SUPFAM" id="SSF51735">
    <property type="entry name" value="NAD(P)-binding Rossmann-fold domains"/>
    <property type="match status" value="1"/>
</dbReference>
<dbReference type="InterPro" id="IPR036291">
    <property type="entry name" value="NAD(P)-bd_dom_sf"/>
</dbReference>
<comment type="similarity">
    <text evidence="1">Belongs to the short-chain dehydrogenases/reductases (SDR) family.</text>
</comment>
<keyword evidence="2" id="KW-0560">Oxidoreductase</keyword>
<name>A0A5N6NP50_9ASTR</name>